<keyword evidence="2" id="KW-1185">Reference proteome</keyword>
<name>A0A6A5ZIM3_9PLEO</name>
<dbReference type="EMBL" id="ML977316">
    <property type="protein sequence ID" value="KAF2119125.1"/>
    <property type="molecule type" value="Genomic_DNA"/>
</dbReference>
<evidence type="ECO:0000313" key="2">
    <source>
        <dbReference type="Proteomes" id="UP000799770"/>
    </source>
</evidence>
<sequence length="334" mass="37467">MVYSQSSTSRGTPAPTIEIDKRGDVLLQLGPKAAPVANLLVSSRALSLSSPVFEAMFNHGFAEGEGVSSSSPRAVPMPEDDVNDMTMLSKIVHLQTADIPSEIGFVQLAQFAVLVDKYACIDSVRPWSRIWASQLLGKVEDPSYEKLLFSSYVLDLPLEFYKVTRMIIRFRVDPINIETATHGYEFLPLHVIDRLHWDRKQLQERMMEVLYSPTMIQNTKICYEAGRQVVPYLQALQDVQLWPPRTMALQKFHMGAQRLSQRTFSGYLCSQGQVGNCFCASTHEVQARVCPTTKKIFDSATGLCLDCVIKKDSSGHFACRVLHDKNNRLVNSSS</sequence>
<accession>A0A6A5ZIM3</accession>
<reference evidence="1" key="1">
    <citation type="journal article" date="2020" name="Stud. Mycol.">
        <title>101 Dothideomycetes genomes: a test case for predicting lifestyles and emergence of pathogens.</title>
        <authorList>
            <person name="Haridas S."/>
            <person name="Albert R."/>
            <person name="Binder M."/>
            <person name="Bloem J."/>
            <person name="Labutti K."/>
            <person name="Salamov A."/>
            <person name="Andreopoulos B."/>
            <person name="Baker S."/>
            <person name="Barry K."/>
            <person name="Bills G."/>
            <person name="Bluhm B."/>
            <person name="Cannon C."/>
            <person name="Castanera R."/>
            <person name="Culley D."/>
            <person name="Daum C."/>
            <person name="Ezra D."/>
            <person name="Gonzalez J."/>
            <person name="Henrissat B."/>
            <person name="Kuo A."/>
            <person name="Liang C."/>
            <person name="Lipzen A."/>
            <person name="Lutzoni F."/>
            <person name="Magnuson J."/>
            <person name="Mondo S."/>
            <person name="Nolan M."/>
            <person name="Ohm R."/>
            <person name="Pangilinan J."/>
            <person name="Park H.-J."/>
            <person name="Ramirez L."/>
            <person name="Alfaro M."/>
            <person name="Sun H."/>
            <person name="Tritt A."/>
            <person name="Yoshinaga Y."/>
            <person name="Zwiers L.-H."/>
            <person name="Turgeon B."/>
            <person name="Goodwin S."/>
            <person name="Spatafora J."/>
            <person name="Crous P."/>
            <person name="Grigoriev I."/>
        </authorList>
    </citation>
    <scope>NUCLEOTIDE SEQUENCE</scope>
    <source>
        <strain evidence="1">CBS 627.86</strain>
    </source>
</reference>
<dbReference type="AlphaFoldDB" id="A0A6A5ZIM3"/>
<dbReference type="Proteomes" id="UP000799770">
    <property type="component" value="Unassembled WGS sequence"/>
</dbReference>
<proteinExistence type="predicted"/>
<protein>
    <recommendedName>
        <fullName evidence="3">BTB domain-containing protein</fullName>
    </recommendedName>
</protein>
<dbReference type="OrthoDB" id="5275938at2759"/>
<organism evidence="1 2">
    <name type="scientific">Lophiotrema nucula</name>
    <dbReference type="NCBI Taxonomy" id="690887"/>
    <lineage>
        <taxon>Eukaryota</taxon>
        <taxon>Fungi</taxon>
        <taxon>Dikarya</taxon>
        <taxon>Ascomycota</taxon>
        <taxon>Pezizomycotina</taxon>
        <taxon>Dothideomycetes</taxon>
        <taxon>Pleosporomycetidae</taxon>
        <taxon>Pleosporales</taxon>
        <taxon>Lophiotremataceae</taxon>
        <taxon>Lophiotrema</taxon>
    </lineage>
</organism>
<gene>
    <name evidence="1" type="ORF">BDV96DRAFT_371170</name>
</gene>
<evidence type="ECO:0000313" key="1">
    <source>
        <dbReference type="EMBL" id="KAF2119125.1"/>
    </source>
</evidence>
<evidence type="ECO:0008006" key="3">
    <source>
        <dbReference type="Google" id="ProtNLM"/>
    </source>
</evidence>